<dbReference type="OrthoDB" id="10252832at2759"/>
<evidence type="ECO:0000313" key="6">
    <source>
        <dbReference type="EMBL" id="KAH9362991.1"/>
    </source>
</evidence>
<evidence type="ECO:0000256" key="3">
    <source>
        <dbReference type="ARBA" id="ARBA00022801"/>
    </source>
</evidence>
<comment type="caution">
    <text evidence="6">The sequence shown here is derived from an EMBL/GenBank/DDBJ whole genome shotgun (WGS) entry which is preliminary data.</text>
</comment>
<evidence type="ECO:0000256" key="1">
    <source>
        <dbReference type="ARBA" id="ARBA00009589"/>
    </source>
</evidence>
<comment type="similarity">
    <text evidence="1">Belongs to the 5'(3')-deoxyribonucleotidase family.</text>
</comment>
<evidence type="ECO:0000256" key="5">
    <source>
        <dbReference type="SAM" id="MobiDB-lite"/>
    </source>
</evidence>
<dbReference type="PANTHER" id="PTHR12103">
    <property type="entry name" value="5'-NUCLEOTIDASE DOMAIN-CONTAINING"/>
    <property type="match status" value="1"/>
</dbReference>
<reference evidence="6 7" key="1">
    <citation type="journal article" date="2020" name="Cell">
        <title>Large-Scale Comparative Analyses of Tick Genomes Elucidate Their Genetic Diversity and Vector Capacities.</title>
        <authorList>
            <consortium name="Tick Genome and Microbiome Consortium (TIGMIC)"/>
            <person name="Jia N."/>
            <person name="Wang J."/>
            <person name="Shi W."/>
            <person name="Du L."/>
            <person name="Sun Y."/>
            <person name="Zhan W."/>
            <person name="Jiang J.F."/>
            <person name="Wang Q."/>
            <person name="Zhang B."/>
            <person name="Ji P."/>
            <person name="Bell-Sakyi L."/>
            <person name="Cui X.M."/>
            <person name="Yuan T.T."/>
            <person name="Jiang B.G."/>
            <person name="Yang W.F."/>
            <person name="Lam T.T."/>
            <person name="Chang Q.C."/>
            <person name="Ding S.J."/>
            <person name="Wang X.J."/>
            <person name="Zhu J.G."/>
            <person name="Ruan X.D."/>
            <person name="Zhao L."/>
            <person name="Wei J.T."/>
            <person name="Ye R.Z."/>
            <person name="Que T.C."/>
            <person name="Du C.H."/>
            <person name="Zhou Y.H."/>
            <person name="Cheng J.X."/>
            <person name="Dai P.F."/>
            <person name="Guo W.B."/>
            <person name="Han X.H."/>
            <person name="Huang E.J."/>
            <person name="Li L.F."/>
            <person name="Wei W."/>
            <person name="Gao Y.C."/>
            <person name="Liu J.Z."/>
            <person name="Shao H.Z."/>
            <person name="Wang X."/>
            <person name="Wang C.C."/>
            <person name="Yang T.C."/>
            <person name="Huo Q.B."/>
            <person name="Li W."/>
            <person name="Chen H.Y."/>
            <person name="Chen S.E."/>
            <person name="Zhou L.G."/>
            <person name="Ni X.B."/>
            <person name="Tian J.H."/>
            <person name="Sheng Y."/>
            <person name="Liu T."/>
            <person name="Pan Y.S."/>
            <person name="Xia L.Y."/>
            <person name="Li J."/>
            <person name="Zhao F."/>
            <person name="Cao W.C."/>
        </authorList>
    </citation>
    <scope>NUCLEOTIDE SEQUENCE [LARGE SCALE GENOMIC DNA]</scope>
    <source>
        <strain evidence="6">HaeL-2018</strain>
    </source>
</reference>
<accession>A0A9J6FJI1</accession>
<dbReference type="Gene3D" id="3.40.50.1000">
    <property type="entry name" value="HAD superfamily/HAD-like"/>
    <property type="match status" value="2"/>
</dbReference>
<evidence type="ECO:0000256" key="2">
    <source>
        <dbReference type="ARBA" id="ARBA00022723"/>
    </source>
</evidence>
<keyword evidence="4" id="KW-0460">Magnesium</keyword>
<dbReference type="InterPro" id="IPR008380">
    <property type="entry name" value="HAD-SF_hydro_IG_5-nucl"/>
</dbReference>
<dbReference type="EMBL" id="JABSTR010000001">
    <property type="protein sequence ID" value="KAH9362991.1"/>
    <property type="molecule type" value="Genomic_DNA"/>
</dbReference>
<dbReference type="PANTHER" id="PTHR12103:SF15">
    <property type="entry name" value="CYTOSOLIC PURINE 5'-NUCLEOTIDASE"/>
    <property type="match status" value="1"/>
</dbReference>
<dbReference type="Pfam" id="PF05761">
    <property type="entry name" value="5_nucleotid"/>
    <property type="match status" value="1"/>
</dbReference>
<dbReference type="InterPro" id="IPR036412">
    <property type="entry name" value="HAD-like_sf"/>
</dbReference>
<dbReference type="AlphaFoldDB" id="A0A9J6FJI1"/>
<evidence type="ECO:0008006" key="8">
    <source>
        <dbReference type="Google" id="ProtNLM"/>
    </source>
</evidence>
<dbReference type="Proteomes" id="UP000821853">
    <property type="component" value="Chromosome 1"/>
</dbReference>
<dbReference type="GO" id="GO:0046037">
    <property type="term" value="P:GMP metabolic process"/>
    <property type="evidence" value="ECO:0007669"/>
    <property type="project" value="UniProtKB-ARBA"/>
</dbReference>
<keyword evidence="2" id="KW-0479">Metal-binding</keyword>
<dbReference type="SUPFAM" id="SSF56784">
    <property type="entry name" value="HAD-like"/>
    <property type="match status" value="1"/>
</dbReference>
<name>A0A9J6FJI1_HAELO</name>
<dbReference type="FunFam" id="3.40.50.1000:FF:000021">
    <property type="entry name" value="NT5C2 isoform 1"/>
    <property type="match status" value="1"/>
</dbReference>
<dbReference type="GO" id="GO:0008253">
    <property type="term" value="F:5'-nucleotidase activity"/>
    <property type="evidence" value="ECO:0007669"/>
    <property type="project" value="TreeGrafter"/>
</dbReference>
<dbReference type="VEuPathDB" id="VectorBase:HLOH_063134"/>
<proteinExistence type="inferred from homology"/>
<dbReference type="OMA" id="WDYTDAV"/>
<sequence length="608" mass="69839">MLACADDGDSFFRKDRLREASFMEAKRRAAHDEVHRASQTITDGVPAAAIDDGTQPGAPKKYYRAPLHRIFVNRSLHLDKIKFFGFDMDYTIAQYKSPDYEAFQFHLLVDQLLSIGYPAELKQFQYDSTFPIRGLWFDSQYGNLLKVDPYGNILVCCHGFQFLKTGEIYKIYPNKFIKLDESRVFVLNTLFNLPETYLLACLVDFFSTSPQYIPTKTGVKIGNLFMSFKSIFQDVRGAVDNIHTYGQLKTETINNLDKYLEKDERLPLLLDRQVTGLHCMHSQIVMRAHDKKLFLLTNSDYAYTAKVMQYLFDFPNTKHRTWESYFDYIVVDARKPLFFGEGTILRQVDTSTGALRIGSHIGPLQLGQVYSGGSCDVFTEFVGAKGKDVLYIGDHIYGDILKSKKTRGWRTFLMIPELAKEIHVSISQWTLFEKLQELDICLGDIYKNLDSSSTDVPDIGKLRQSIRETSHELDMCYGILGSMFRSGSRQTFFANQICRYADIYAFTFVNLMYYPFSYMFRAPPMLMPHESTVNHEQDPTLQMNGDSMLDGELIKSGSSEPVRKFSKSEQVPHRFPEAPSQITHHHDTDDDDEEAERASESQRQWAAA</sequence>
<evidence type="ECO:0000256" key="4">
    <source>
        <dbReference type="ARBA" id="ARBA00022842"/>
    </source>
</evidence>
<dbReference type="InterPro" id="IPR023214">
    <property type="entry name" value="HAD_sf"/>
</dbReference>
<dbReference type="CDD" id="cd07522">
    <property type="entry name" value="HAD_cN-II"/>
    <property type="match status" value="1"/>
</dbReference>
<evidence type="ECO:0000313" key="7">
    <source>
        <dbReference type="Proteomes" id="UP000821853"/>
    </source>
</evidence>
<dbReference type="GO" id="GO:0046872">
    <property type="term" value="F:metal ion binding"/>
    <property type="evidence" value="ECO:0007669"/>
    <property type="project" value="UniProtKB-KW"/>
</dbReference>
<feature type="compositionally biased region" description="Basic and acidic residues" evidence="5">
    <location>
        <begin position="561"/>
        <end position="576"/>
    </location>
</feature>
<keyword evidence="3" id="KW-0378">Hydrolase</keyword>
<dbReference type="NCBIfam" id="TIGR02244">
    <property type="entry name" value="HAD-IG-Ncltidse"/>
    <property type="match status" value="1"/>
</dbReference>
<feature type="region of interest" description="Disordered" evidence="5">
    <location>
        <begin position="531"/>
        <end position="608"/>
    </location>
</feature>
<organism evidence="6 7">
    <name type="scientific">Haemaphysalis longicornis</name>
    <name type="common">Bush tick</name>
    <dbReference type="NCBI Taxonomy" id="44386"/>
    <lineage>
        <taxon>Eukaryota</taxon>
        <taxon>Metazoa</taxon>
        <taxon>Ecdysozoa</taxon>
        <taxon>Arthropoda</taxon>
        <taxon>Chelicerata</taxon>
        <taxon>Arachnida</taxon>
        <taxon>Acari</taxon>
        <taxon>Parasitiformes</taxon>
        <taxon>Ixodida</taxon>
        <taxon>Ixodoidea</taxon>
        <taxon>Ixodidae</taxon>
        <taxon>Haemaphysalinae</taxon>
        <taxon>Haemaphysalis</taxon>
    </lineage>
</organism>
<protein>
    <recommendedName>
        <fullName evidence="8">Cytosolic purine 5'-nucleotidase</fullName>
    </recommendedName>
</protein>
<gene>
    <name evidence="6" type="ORF">HPB48_014227</name>
</gene>
<keyword evidence="7" id="KW-1185">Reference proteome</keyword>